<dbReference type="NCBIfam" id="TIGR03625">
    <property type="entry name" value="L3_bact"/>
    <property type="match status" value="1"/>
</dbReference>
<dbReference type="GO" id="GO:1990904">
    <property type="term" value="C:ribonucleoprotein complex"/>
    <property type="evidence" value="ECO:0007669"/>
    <property type="project" value="UniProtKB-KW"/>
</dbReference>
<dbReference type="Pfam" id="PF00297">
    <property type="entry name" value="Ribosomal_L3"/>
    <property type="match status" value="1"/>
</dbReference>
<sequence>MDPPSFTSLPLDPDGPPGNTWGRFGPNDELGMLNLLTPSVVTQAAKEIQTGIRISLDWPLSLPSFPSFDRDPFKQEIFQKGQFTVNDDVLCFNTQCSSQWDVFRHYGNQKYKKFYMGHKIEEFKDSDVIGTHVVANNGGIVGRGVLLDYKDWADSKGIKVAALESKDITLANLKSIIKEHDIQFQKGDILFVRSGFTTAYHQLDPDAQEKLAQRETPDYLGIQACEEVVRWIWDQQFAAVAGDAPSFERAPIRGSHADPKWNLHEWLLAGWGMPIGEMFDLEKLSQHCKETGRYTFFLSSVPLKRGLNGNRSYETGAFARNFILNIMTDKEIADQDKADEEKYGVTPEDEFVVYGTPGTRQIQRYSTSLSGVIATKKGMTALYDPETGKRTACTVLQLDRVQVLAHKKMSPHGYYAVQVGSGWKHPSNTTKPMLGHFAAAESSPKRHVMEFRVRGQGGLLPVGTELKADHFLVGQYVDTRSNSKGKGFQGVMKRWGMHGQDRSHGASLSHRSMGSAGQGQGGGSRVYPGKKMAGNMGNERNTVQNLKILQVDAERGILVVNGAVSGPKKCLVRVQDALKKPWPVIPEVAPEAVQETAATA</sequence>
<dbReference type="InterPro" id="IPR009000">
    <property type="entry name" value="Transl_B-barrel_sf"/>
</dbReference>
<evidence type="ECO:0000256" key="2">
    <source>
        <dbReference type="ARBA" id="ARBA00007865"/>
    </source>
</evidence>
<dbReference type="Proteomes" id="UP000053317">
    <property type="component" value="Unassembled WGS sequence"/>
</dbReference>
<evidence type="ECO:0000313" key="9">
    <source>
        <dbReference type="Proteomes" id="UP000053317"/>
    </source>
</evidence>
<gene>
    <name evidence="8" type="ORF">UCRPC4_g03947</name>
</gene>
<keyword evidence="3 6" id="KW-0689">Ribosomal protein</keyword>
<dbReference type="GO" id="GO:0019441">
    <property type="term" value="P:L-tryptophan catabolic process to kynurenine"/>
    <property type="evidence" value="ECO:0007669"/>
    <property type="project" value="InterPro"/>
</dbReference>
<dbReference type="InterPro" id="IPR000597">
    <property type="entry name" value="Ribosomal_uL3"/>
</dbReference>
<dbReference type="Gene3D" id="2.40.30.10">
    <property type="entry name" value="Translation factors"/>
    <property type="match status" value="1"/>
</dbReference>
<dbReference type="InterPro" id="IPR019927">
    <property type="entry name" value="Ribosomal_uL3_bac/org-type"/>
</dbReference>
<dbReference type="EMBL" id="LCWF01000090">
    <property type="protein sequence ID" value="KKY20940.1"/>
    <property type="molecule type" value="Genomic_DNA"/>
</dbReference>
<keyword evidence="4 6" id="KW-0687">Ribonucleoprotein</keyword>
<evidence type="ECO:0000256" key="3">
    <source>
        <dbReference type="ARBA" id="ARBA00022980"/>
    </source>
</evidence>
<organism evidence="8 9">
    <name type="scientific">Phaeomoniella chlamydospora</name>
    <name type="common">Phaeoacremonium chlamydosporum</name>
    <dbReference type="NCBI Taxonomy" id="158046"/>
    <lineage>
        <taxon>Eukaryota</taxon>
        <taxon>Fungi</taxon>
        <taxon>Dikarya</taxon>
        <taxon>Ascomycota</taxon>
        <taxon>Pezizomycotina</taxon>
        <taxon>Eurotiomycetes</taxon>
        <taxon>Chaetothyriomycetidae</taxon>
        <taxon>Phaeomoniellales</taxon>
        <taxon>Phaeomoniellaceae</taxon>
        <taxon>Phaeomoniella</taxon>
    </lineage>
</organism>
<dbReference type="GO" id="GO:0003735">
    <property type="term" value="F:structural constituent of ribosome"/>
    <property type="evidence" value="ECO:0007669"/>
    <property type="project" value="InterPro"/>
</dbReference>
<dbReference type="GO" id="GO:0006412">
    <property type="term" value="P:translation"/>
    <property type="evidence" value="ECO:0007669"/>
    <property type="project" value="InterPro"/>
</dbReference>
<proteinExistence type="inferred from homology"/>
<dbReference type="SUPFAM" id="SSF50447">
    <property type="entry name" value="Translation proteins"/>
    <property type="match status" value="1"/>
</dbReference>
<evidence type="ECO:0000256" key="5">
    <source>
        <dbReference type="ARBA" id="ARBA00035209"/>
    </source>
</evidence>
<dbReference type="Gene3D" id="3.30.160.810">
    <property type="match status" value="1"/>
</dbReference>
<feature type="region of interest" description="Disordered" evidence="7">
    <location>
        <begin position="1"/>
        <end position="22"/>
    </location>
</feature>
<dbReference type="Gene3D" id="3.50.30.50">
    <property type="entry name" value="Putative cyclase"/>
    <property type="match status" value="1"/>
</dbReference>
<evidence type="ECO:0000313" key="8">
    <source>
        <dbReference type="EMBL" id="KKY20940.1"/>
    </source>
</evidence>
<evidence type="ECO:0000256" key="7">
    <source>
        <dbReference type="SAM" id="MobiDB-lite"/>
    </source>
</evidence>
<comment type="caution">
    <text evidence="8">The sequence shown here is derived from an EMBL/GenBank/DDBJ whole genome shotgun (WGS) entry which is preliminary data.</text>
</comment>
<dbReference type="AlphaFoldDB" id="A0A0G2GW72"/>
<accession>A0A0G2GW72</accession>
<evidence type="ECO:0000256" key="1">
    <source>
        <dbReference type="ARBA" id="ARBA00006540"/>
    </source>
</evidence>
<dbReference type="GO" id="GO:0005840">
    <property type="term" value="C:ribosome"/>
    <property type="evidence" value="ECO:0007669"/>
    <property type="project" value="UniProtKB-KW"/>
</dbReference>
<dbReference type="InterPro" id="IPR037175">
    <property type="entry name" value="KFase_sf"/>
</dbReference>
<dbReference type="Pfam" id="PF04199">
    <property type="entry name" value="Cyclase"/>
    <property type="match status" value="1"/>
</dbReference>
<reference evidence="8 9" key="1">
    <citation type="submission" date="2015-05" db="EMBL/GenBank/DDBJ databases">
        <title>Distinctive expansion of gene families associated with plant cell wall degradation and secondary metabolism in the genomes of grapevine trunk pathogens.</title>
        <authorList>
            <person name="Lawrence D.P."/>
            <person name="Travadon R."/>
            <person name="Rolshausen P.E."/>
            <person name="Baumgartner K."/>
        </authorList>
    </citation>
    <scope>NUCLEOTIDE SEQUENCE [LARGE SCALE GENOMIC DNA]</scope>
    <source>
        <strain evidence="8">UCRPC4</strain>
    </source>
</reference>
<dbReference type="InterPro" id="IPR007325">
    <property type="entry name" value="KFase/CYL"/>
</dbReference>
<dbReference type="PANTHER" id="PTHR34861:SF11">
    <property type="entry name" value="CYCLASE"/>
    <property type="match status" value="1"/>
</dbReference>
<keyword evidence="9" id="KW-1185">Reference proteome</keyword>
<reference evidence="8 9" key="2">
    <citation type="submission" date="2015-05" db="EMBL/GenBank/DDBJ databases">
        <authorList>
            <person name="Morales-Cruz A."/>
            <person name="Amrine K.C."/>
            <person name="Cantu D."/>
        </authorList>
    </citation>
    <scope>NUCLEOTIDE SEQUENCE [LARGE SCALE GENOMIC DNA]</scope>
    <source>
        <strain evidence="8">UCRPC4</strain>
    </source>
</reference>
<dbReference type="InterPro" id="IPR019926">
    <property type="entry name" value="Ribosomal_uL3_CS"/>
</dbReference>
<dbReference type="PANTHER" id="PTHR34861">
    <property type="match status" value="1"/>
</dbReference>
<dbReference type="OrthoDB" id="5396at2759"/>
<evidence type="ECO:0000256" key="4">
    <source>
        <dbReference type="ARBA" id="ARBA00023274"/>
    </source>
</evidence>
<comment type="similarity">
    <text evidence="2">Belongs to the Cyclase 1 superfamily.</text>
</comment>
<dbReference type="GO" id="GO:0004061">
    <property type="term" value="F:arylformamidase activity"/>
    <property type="evidence" value="ECO:0007669"/>
    <property type="project" value="InterPro"/>
</dbReference>
<dbReference type="FunFam" id="2.40.30.10:FF:000004">
    <property type="entry name" value="50S ribosomal protein L3"/>
    <property type="match status" value="1"/>
</dbReference>
<comment type="similarity">
    <text evidence="1 6">Belongs to the universal ribosomal protein uL3 family.</text>
</comment>
<evidence type="ECO:0000256" key="6">
    <source>
        <dbReference type="RuleBase" id="RU003905"/>
    </source>
</evidence>
<dbReference type="PROSITE" id="PS00474">
    <property type="entry name" value="RIBOSOMAL_L3"/>
    <property type="match status" value="1"/>
</dbReference>
<name>A0A0G2GW72_PHACM</name>
<feature type="region of interest" description="Disordered" evidence="7">
    <location>
        <begin position="498"/>
        <end position="527"/>
    </location>
</feature>
<dbReference type="SUPFAM" id="SSF102198">
    <property type="entry name" value="Putative cyclase"/>
    <property type="match status" value="1"/>
</dbReference>
<protein>
    <recommendedName>
        <fullName evidence="5">Large ribosomal subunit protein uL3m</fullName>
    </recommendedName>
</protein>
<dbReference type="FunFam" id="3.30.160.810:FF:000001">
    <property type="entry name" value="50S ribosomal protein L3"/>
    <property type="match status" value="1"/>
</dbReference>